<evidence type="ECO:0000256" key="2">
    <source>
        <dbReference type="ARBA" id="ARBA00022614"/>
    </source>
</evidence>
<keyword evidence="3" id="KW-0677">Repeat</keyword>
<feature type="region of interest" description="Disordered" evidence="7">
    <location>
        <begin position="1"/>
        <end position="47"/>
    </location>
</feature>
<evidence type="ECO:0000313" key="10">
    <source>
        <dbReference type="WBParaSite" id="TTAC_0000857001-mRNA-1"/>
    </source>
</evidence>
<protein>
    <submittedName>
        <fullName evidence="10">Dynein axonemal assembly factor 1 homolog</fullName>
    </submittedName>
</protein>
<dbReference type="InterPro" id="IPR050576">
    <property type="entry name" value="Cilia_flagella_integrity"/>
</dbReference>
<dbReference type="SUPFAM" id="SSF52075">
    <property type="entry name" value="Outer arm dynein light chain 1"/>
    <property type="match status" value="1"/>
</dbReference>
<dbReference type="Gene3D" id="3.80.10.10">
    <property type="entry name" value="Ribonuclease Inhibitor"/>
    <property type="match status" value="2"/>
</dbReference>
<dbReference type="PROSITE" id="PS51450">
    <property type="entry name" value="LRR"/>
    <property type="match status" value="3"/>
</dbReference>
<gene>
    <name evidence="8" type="ORF">TTAC_LOCUS8555</name>
</gene>
<dbReference type="OrthoDB" id="1904536at2759"/>
<dbReference type="GO" id="GO:0035082">
    <property type="term" value="P:axoneme assembly"/>
    <property type="evidence" value="ECO:0007669"/>
    <property type="project" value="TreeGrafter"/>
</dbReference>
<dbReference type="WBParaSite" id="TTAC_0000857001-mRNA-1">
    <property type="protein sequence ID" value="TTAC_0000857001-mRNA-1"/>
    <property type="gene ID" value="TTAC_0000857001"/>
</dbReference>
<dbReference type="Proteomes" id="UP000274429">
    <property type="component" value="Unassembled WGS sequence"/>
</dbReference>
<feature type="compositionally biased region" description="Polar residues" evidence="7">
    <location>
        <begin position="1"/>
        <end position="14"/>
    </location>
</feature>
<keyword evidence="9" id="KW-1185">Reference proteome</keyword>
<dbReference type="InterPro" id="IPR001611">
    <property type="entry name" value="Leu-rich_rpt"/>
</dbReference>
<feature type="region of interest" description="Disordered" evidence="7">
    <location>
        <begin position="661"/>
        <end position="715"/>
    </location>
</feature>
<evidence type="ECO:0000256" key="1">
    <source>
        <dbReference type="ARBA" id="ARBA00004138"/>
    </source>
</evidence>
<dbReference type="GO" id="GO:0070840">
    <property type="term" value="F:dynein complex binding"/>
    <property type="evidence" value="ECO:0007669"/>
    <property type="project" value="TreeGrafter"/>
</dbReference>
<comment type="subcellular location">
    <subcellularLocation>
        <location evidence="1">Cell projection</location>
        <location evidence="1">Cilium</location>
    </subcellularLocation>
</comment>
<accession>A0A0R3X546</accession>
<evidence type="ECO:0000256" key="4">
    <source>
        <dbReference type="ARBA" id="ARBA00023069"/>
    </source>
</evidence>
<organism evidence="10">
    <name type="scientific">Hydatigena taeniaeformis</name>
    <name type="common">Feline tapeworm</name>
    <name type="synonym">Taenia taeniaeformis</name>
    <dbReference type="NCBI Taxonomy" id="6205"/>
    <lineage>
        <taxon>Eukaryota</taxon>
        <taxon>Metazoa</taxon>
        <taxon>Spiralia</taxon>
        <taxon>Lophotrochozoa</taxon>
        <taxon>Platyhelminthes</taxon>
        <taxon>Cestoda</taxon>
        <taxon>Eucestoda</taxon>
        <taxon>Cyclophyllidea</taxon>
        <taxon>Taeniidae</taxon>
        <taxon>Hydatigera</taxon>
    </lineage>
</organism>
<dbReference type="EMBL" id="UYWX01020532">
    <property type="protein sequence ID" value="VDM33140.1"/>
    <property type="molecule type" value="Genomic_DNA"/>
</dbReference>
<evidence type="ECO:0000256" key="5">
    <source>
        <dbReference type="ARBA" id="ARBA00023273"/>
    </source>
</evidence>
<reference evidence="10" key="1">
    <citation type="submission" date="2017-02" db="UniProtKB">
        <authorList>
            <consortium name="WormBaseParasite"/>
        </authorList>
    </citation>
    <scope>IDENTIFICATION</scope>
</reference>
<feature type="region of interest" description="Disordered" evidence="7">
    <location>
        <begin position="628"/>
        <end position="649"/>
    </location>
</feature>
<evidence type="ECO:0000256" key="7">
    <source>
        <dbReference type="SAM" id="MobiDB-lite"/>
    </source>
</evidence>
<evidence type="ECO:0000256" key="3">
    <source>
        <dbReference type="ARBA" id="ARBA00022737"/>
    </source>
</evidence>
<feature type="coiled-coil region" evidence="6">
    <location>
        <begin position="331"/>
        <end position="358"/>
    </location>
</feature>
<dbReference type="GO" id="GO:0005930">
    <property type="term" value="C:axoneme"/>
    <property type="evidence" value="ECO:0007669"/>
    <property type="project" value="TreeGrafter"/>
</dbReference>
<evidence type="ECO:0000313" key="8">
    <source>
        <dbReference type="EMBL" id="VDM33140.1"/>
    </source>
</evidence>
<dbReference type="PANTHER" id="PTHR45973:SF9">
    <property type="entry name" value="LEUCINE-RICH REPEAT-CONTAINING PROTEIN 46"/>
    <property type="match status" value="1"/>
</dbReference>
<keyword evidence="5" id="KW-0966">Cell projection</keyword>
<name>A0A0R3X546_HYDTA</name>
<dbReference type="AlphaFoldDB" id="A0A0R3X546"/>
<keyword evidence="4" id="KW-0969">Cilium</keyword>
<dbReference type="SMART" id="SM00365">
    <property type="entry name" value="LRR_SD22"/>
    <property type="match status" value="3"/>
</dbReference>
<dbReference type="InterPro" id="IPR032675">
    <property type="entry name" value="LRR_dom_sf"/>
</dbReference>
<reference evidence="8 9" key="2">
    <citation type="submission" date="2018-11" db="EMBL/GenBank/DDBJ databases">
        <authorList>
            <consortium name="Pathogen Informatics"/>
        </authorList>
    </citation>
    <scope>NUCLEOTIDE SEQUENCE [LARGE SCALE GENOMIC DNA]</scope>
</reference>
<evidence type="ECO:0000313" key="9">
    <source>
        <dbReference type="Proteomes" id="UP000274429"/>
    </source>
</evidence>
<sequence length="955" mass="106990">MNSDTEQVSSSTALEETFFDAVEDVKTNTSQPAAEAPNESPFRDCNGEENVDSLNAFDNSVKLLNETYCLSGETSTLLDNPLPLLDDAIKSIQVSSSDPVIYLRNSPPPSSSAFPQDLRQNPGFKIVSPLQNPNGTDLRASPCTIVTSFKADQLKVDEVNHSSAFSAEFHGAGNDVITQPVATSGNIDSEVEMFDFHGITNGCSPSAVSADIVNFISDDHFMIGTEKVTTFTIDEKVADEDLNKDLDVPIEQELTNKLDDATSQQVETVEFDASHEMEDVNEIVDTINGTNYEFDETVVKPTAIADAACRGGHDNIVDTKVANEVDKDDANAKMDTEVDESEETMFEIQEEYQEKRKLNPPKRTLTAEEDAARNKWPRMTKEVLRKICKEQKLYQTPYLNDILYLHYRGFGWIENLEDYTGLRCLFLDVNGIDEIAGLEYQTEMRCLFMSKNLIRRIENLDHMVHLDTLDVSHNMISKIENLSMLPVLKKLVISHNKLETLEDIVHLRECKALTVVDLQQNRIDNPAVLEEIFAQMPSLRVLYNQGNPFVREVKYYRKNFINQCKELTYLDERPVFPKDRACAEAFYSGGPDEECRVRKEINDAEHKRLMDSCNWLTERRRKIEAANREKELAEKARGESLPTDDIHVNPEDIDWLYGSEQSIQPNTAGGDSQDGPSLDAVTPAHLGDNLVGRSSSNDALDDGNASAGSEVEEFTPSKSLKQMEVCRVESFSVPIDTDQSDEPIVEVNADALRAAQPSSGLTSEDYDFGWKAKLLLTKGTPSGLSSPKIWRFPVPLVFLYIGNAFIVALDLDFRLNDKVAFKLSGQSFNVSDSRPKLGSPRSMFVEEIETLTEDESKGKIKLKVPLIEEVLGRLIFDRLLDDYEITESVRARDDDDASPQALVEDIEEGRVSEEMEHRNSKDTNLLKSQLLEAAARVGSTDPNFSKCSIFYANQE</sequence>
<evidence type="ECO:0000256" key="6">
    <source>
        <dbReference type="SAM" id="Coils"/>
    </source>
</evidence>
<dbReference type="FunFam" id="3.80.10.10:FF:000166">
    <property type="entry name" value="Dynein assembly factor 1, axonemal"/>
    <property type="match status" value="1"/>
</dbReference>
<keyword evidence="2" id="KW-0433">Leucine-rich repeat</keyword>
<keyword evidence="6" id="KW-0175">Coiled coil</keyword>
<proteinExistence type="predicted"/>
<dbReference type="Pfam" id="PF14580">
    <property type="entry name" value="LRR_9"/>
    <property type="match status" value="1"/>
</dbReference>
<dbReference type="STRING" id="6205.A0A0R3X546"/>
<feature type="compositionally biased region" description="Polar residues" evidence="7">
    <location>
        <begin position="661"/>
        <end position="670"/>
    </location>
</feature>
<dbReference type="PANTHER" id="PTHR45973">
    <property type="entry name" value="PROTEIN PHOSPHATASE 1 REGULATORY SUBUNIT SDS22-RELATED"/>
    <property type="match status" value="1"/>
</dbReference>